<dbReference type="PROSITE" id="PS51257">
    <property type="entry name" value="PROKAR_LIPOPROTEIN"/>
    <property type="match status" value="1"/>
</dbReference>
<sequence length="222" mass="24193">MNFFKYGFLAVLVGMFMVACSDDDKTPIEDEDELIGIVLMAETAQYDGQSVRALDGTLYTIVENTAQDAGLMADYAWFTLEYAQTPEVGEGINVNLKAIEYTQIEKVVDADDVSGANDGVDVSEVMVDDNGIVTLSLDYIGGKSSHVCELSFDNASYDEEEGIVVLTLVYDVNKDNGTSALSSIAQFSLATIDADIAEGSALIIKYTDIDDQEQEIETEFEF</sequence>
<dbReference type="Pfam" id="PF17415">
    <property type="entry name" value="NigD_C"/>
    <property type="match status" value="1"/>
</dbReference>
<proteinExistence type="predicted"/>
<name>A0ABS5K1R8_9BACT</name>
<dbReference type="InterPro" id="IPR038143">
    <property type="entry name" value="NigD-like_C_dom_sf"/>
</dbReference>
<dbReference type="Proteomes" id="UP000708576">
    <property type="component" value="Unassembled WGS sequence"/>
</dbReference>
<feature type="chain" id="PRO_5046937593" description="NigD-like C-terminal domain-containing protein" evidence="1">
    <location>
        <begin position="22"/>
        <end position="222"/>
    </location>
</feature>
<dbReference type="InterPro" id="IPR035376">
    <property type="entry name" value="NigD_C"/>
</dbReference>
<accession>A0ABS5K1R8</accession>
<evidence type="ECO:0000256" key="1">
    <source>
        <dbReference type="SAM" id="SignalP"/>
    </source>
</evidence>
<gene>
    <name evidence="3" type="ORF">KEM10_22385</name>
</gene>
<keyword evidence="4" id="KW-1185">Reference proteome</keyword>
<dbReference type="RefSeq" id="WP_212220076.1">
    <property type="nucleotide sequence ID" value="NZ_JAGUCO010000036.1"/>
</dbReference>
<organism evidence="3 4">
    <name type="scientific">Carboxylicivirga linearis</name>
    <dbReference type="NCBI Taxonomy" id="1628157"/>
    <lineage>
        <taxon>Bacteria</taxon>
        <taxon>Pseudomonadati</taxon>
        <taxon>Bacteroidota</taxon>
        <taxon>Bacteroidia</taxon>
        <taxon>Marinilabiliales</taxon>
        <taxon>Marinilabiliaceae</taxon>
        <taxon>Carboxylicivirga</taxon>
    </lineage>
</organism>
<feature type="signal peptide" evidence="1">
    <location>
        <begin position="1"/>
        <end position="21"/>
    </location>
</feature>
<protein>
    <recommendedName>
        <fullName evidence="2">NigD-like C-terminal domain-containing protein</fullName>
    </recommendedName>
</protein>
<dbReference type="EMBL" id="JAGUCO010000036">
    <property type="protein sequence ID" value="MBS2101050.1"/>
    <property type="molecule type" value="Genomic_DNA"/>
</dbReference>
<keyword evidence="1" id="KW-0732">Signal</keyword>
<feature type="domain" description="NigD-like C-terminal" evidence="2">
    <location>
        <begin position="105"/>
        <end position="219"/>
    </location>
</feature>
<evidence type="ECO:0000259" key="2">
    <source>
        <dbReference type="Pfam" id="PF17415"/>
    </source>
</evidence>
<dbReference type="Gene3D" id="2.60.40.2370">
    <property type="entry name" value="NigD-like, C-terminal beta sandwich domain"/>
    <property type="match status" value="1"/>
</dbReference>
<reference evidence="3 4" key="1">
    <citation type="journal article" date="2015" name="Int. J. Syst. Evol. Microbiol.">
        <title>Carboxylicivirga linearis sp. nov., isolated from a sea cucumber culture pond.</title>
        <authorList>
            <person name="Wang F.Q."/>
            <person name="Zhou Y.X."/>
            <person name="Lin X.Z."/>
            <person name="Chen G.J."/>
            <person name="Du Z.J."/>
        </authorList>
    </citation>
    <scope>NUCLEOTIDE SEQUENCE [LARGE SCALE GENOMIC DNA]</scope>
    <source>
        <strain evidence="3 4">FB218</strain>
    </source>
</reference>
<comment type="caution">
    <text evidence="3">The sequence shown here is derived from an EMBL/GenBank/DDBJ whole genome shotgun (WGS) entry which is preliminary data.</text>
</comment>
<evidence type="ECO:0000313" key="3">
    <source>
        <dbReference type="EMBL" id="MBS2101050.1"/>
    </source>
</evidence>
<evidence type="ECO:0000313" key="4">
    <source>
        <dbReference type="Proteomes" id="UP000708576"/>
    </source>
</evidence>